<evidence type="ECO:0000256" key="4">
    <source>
        <dbReference type="ARBA" id="ARBA00022777"/>
    </source>
</evidence>
<evidence type="ECO:0000256" key="3">
    <source>
        <dbReference type="ARBA" id="ARBA00022553"/>
    </source>
</evidence>
<evidence type="ECO:0000256" key="2">
    <source>
        <dbReference type="ARBA" id="ARBA00012438"/>
    </source>
</evidence>
<proteinExistence type="predicted"/>
<dbReference type="GO" id="GO:0016301">
    <property type="term" value="F:kinase activity"/>
    <property type="evidence" value="ECO:0007669"/>
    <property type="project" value="UniProtKB-KW"/>
</dbReference>
<dbReference type="PRINTS" id="PR00344">
    <property type="entry name" value="BCTRLSENSOR"/>
</dbReference>
<keyword evidence="7" id="KW-0812">Transmembrane</keyword>
<evidence type="ECO:0000313" key="10">
    <source>
        <dbReference type="Proteomes" id="UP001526143"/>
    </source>
</evidence>
<feature type="coiled-coil region" evidence="6">
    <location>
        <begin position="128"/>
        <end position="198"/>
    </location>
</feature>
<evidence type="ECO:0000256" key="5">
    <source>
        <dbReference type="ARBA" id="ARBA00023012"/>
    </source>
</evidence>
<dbReference type="SMART" id="SM00388">
    <property type="entry name" value="HisKA"/>
    <property type="match status" value="1"/>
</dbReference>
<dbReference type="InterPro" id="IPR005467">
    <property type="entry name" value="His_kinase_dom"/>
</dbReference>
<dbReference type="EMBL" id="JAOWRF010000238">
    <property type="protein sequence ID" value="MCV3215073.1"/>
    <property type="molecule type" value="Genomic_DNA"/>
</dbReference>
<name>A0ABT3B124_9CYAN</name>
<organism evidence="9 10">
    <name type="scientific">Plectonema radiosum NIES-515</name>
    <dbReference type="NCBI Taxonomy" id="2986073"/>
    <lineage>
        <taxon>Bacteria</taxon>
        <taxon>Bacillati</taxon>
        <taxon>Cyanobacteriota</taxon>
        <taxon>Cyanophyceae</taxon>
        <taxon>Oscillatoriophycideae</taxon>
        <taxon>Oscillatoriales</taxon>
        <taxon>Microcoleaceae</taxon>
        <taxon>Plectonema</taxon>
    </lineage>
</organism>
<dbReference type="CDD" id="cd00082">
    <property type="entry name" value="HisKA"/>
    <property type="match status" value="1"/>
</dbReference>
<feature type="domain" description="Histidine kinase" evidence="8">
    <location>
        <begin position="217"/>
        <end position="474"/>
    </location>
</feature>
<dbReference type="Proteomes" id="UP001526143">
    <property type="component" value="Unassembled WGS sequence"/>
</dbReference>
<evidence type="ECO:0000259" key="8">
    <source>
        <dbReference type="PROSITE" id="PS50109"/>
    </source>
</evidence>
<dbReference type="InterPro" id="IPR036097">
    <property type="entry name" value="HisK_dim/P_sf"/>
</dbReference>
<dbReference type="EC" id="2.7.13.3" evidence="2"/>
<gene>
    <name evidence="9" type="ORF">OGM63_16400</name>
</gene>
<protein>
    <recommendedName>
        <fullName evidence="2">histidine kinase</fullName>
        <ecNumber evidence="2">2.7.13.3</ecNumber>
    </recommendedName>
</protein>
<dbReference type="SUPFAM" id="SSF47384">
    <property type="entry name" value="Homodimeric domain of signal transducing histidine kinase"/>
    <property type="match status" value="1"/>
</dbReference>
<feature type="transmembrane region" description="Helical" evidence="7">
    <location>
        <begin position="64"/>
        <end position="87"/>
    </location>
</feature>
<dbReference type="InterPro" id="IPR036890">
    <property type="entry name" value="HATPase_C_sf"/>
</dbReference>
<dbReference type="PANTHER" id="PTHR43065">
    <property type="entry name" value="SENSOR HISTIDINE KINASE"/>
    <property type="match status" value="1"/>
</dbReference>
<keyword evidence="7" id="KW-1133">Transmembrane helix</keyword>
<feature type="transmembrane region" description="Helical" evidence="7">
    <location>
        <begin position="28"/>
        <end position="52"/>
    </location>
</feature>
<keyword evidence="6" id="KW-0175">Coiled coil</keyword>
<keyword evidence="4 9" id="KW-0418">Kinase</keyword>
<keyword evidence="5" id="KW-0902">Two-component regulatory system</keyword>
<dbReference type="SMART" id="SM00387">
    <property type="entry name" value="HATPase_c"/>
    <property type="match status" value="1"/>
</dbReference>
<evidence type="ECO:0000313" key="9">
    <source>
        <dbReference type="EMBL" id="MCV3215073.1"/>
    </source>
</evidence>
<dbReference type="Gene3D" id="3.30.565.10">
    <property type="entry name" value="Histidine kinase-like ATPase, C-terminal domain"/>
    <property type="match status" value="1"/>
</dbReference>
<comment type="caution">
    <text evidence="9">The sequence shown here is derived from an EMBL/GenBank/DDBJ whole genome shotgun (WGS) entry which is preliminary data.</text>
</comment>
<dbReference type="Gene3D" id="1.10.287.130">
    <property type="match status" value="1"/>
</dbReference>
<reference evidence="9 10" key="1">
    <citation type="submission" date="2022-10" db="EMBL/GenBank/DDBJ databases">
        <title>Identification of biosynthetic pathway for the production of the potent trypsin inhibitor radiosumin.</title>
        <authorList>
            <person name="Fewer D.P."/>
            <person name="Delbaje E."/>
            <person name="Ouyang X."/>
            <person name="Agostino P.D."/>
            <person name="Wahlsten M."/>
            <person name="Jokela J."/>
            <person name="Permi P."/>
            <person name="Haapaniemi E."/>
            <person name="Koistinen H."/>
        </authorList>
    </citation>
    <scope>NUCLEOTIDE SEQUENCE [LARGE SCALE GENOMIC DNA]</scope>
    <source>
        <strain evidence="9 10">NIES-515</strain>
    </source>
</reference>
<sequence length="476" mass="54003">MLELLQSLFDNNLFIPHGHCYLWKPSLVWLHIASDSLIALAYYSIPIILVYFVQKRQDFPFKWILLLFGAFIVSCGTTHVMAVWTLWHPTYWLSGFLKFITASISVYTAVVLVPIIPQALALPSPAQLEAANRQLSAEIIERKIAEEALLHAKAELEQRVEERTFELRQAMAQSIATAATAQEQATKLEFTLRELQQTQVQLVQSEKMSSLGQMVAGVAHEINNPVAFIYGNLTYANEYALDLLELVQLYQKYYPQPPADIQSTIEAIELDFIQEDLPKIFASMKIGADRIKQIVLSLRNFSRLDEATMKRVDIHEGIDNTLLLLQYRLKTRPEHSTIQIIKQYSNLPEVQCYVGQLNQVFMNILTNAIDAIDELHKLSSLEDIQNNSSTIHIRTQVLDGNQVMIRIADSGCGMTQEIKSKIFDPFFTTKVVGSGTGLGMSISYQIIHKHNGHLKFISTPLQGTEFFIQIPIHLEK</sequence>
<evidence type="ECO:0000256" key="7">
    <source>
        <dbReference type="SAM" id="Phobius"/>
    </source>
</evidence>
<dbReference type="SUPFAM" id="SSF55874">
    <property type="entry name" value="ATPase domain of HSP90 chaperone/DNA topoisomerase II/histidine kinase"/>
    <property type="match status" value="1"/>
</dbReference>
<evidence type="ECO:0000256" key="1">
    <source>
        <dbReference type="ARBA" id="ARBA00000085"/>
    </source>
</evidence>
<dbReference type="InterPro" id="IPR003661">
    <property type="entry name" value="HisK_dim/P_dom"/>
</dbReference>
<evidence type="ECO:0000256" key="6">
    <source>
        <dbReference type="SAM" id="Coils"/>
    </source>
</evidence>
<comment type="catalytic activity">
    <reaction evidence="1">
        <text>ATP + protein L-histidine = ADP + protein N-phospho-L-histidine.</text>
        <dbReference type="EC" id="2.7.13.3"/>
    </reaction>
</comment>
<dbReference type="Pfam" id="PF02518">
    <property type="entry name" value="HATPase_c"/>
    <property type="match status" value="1"/>
</dbReference>
<dbReference type="PANTHER" id="PTHR43065:SF50">
    <property type="entry name" value="HISTIDINE KINASE"/>
    <property type="match status" value="1"/>
</dbReference>
<keyword evidence="4 9" id="KW-0808">Transferase</keyword>
<dbReference type="PROSITE" id="PS50109">
    <property type="entry name" value="HIS_KIN"/>
    <property type="match status" value="1"/>
</dbReference>
<keyword evidence="3" id="KW-0597">Phosphoprotein</keyword>
<dbReference type="InterPro" id="IPR003594">
    <property type="entry name" value="HATPase_dom"/>
</dbReference>
<dbReference type="Pfam" id="PF25487">
    <property type="entry name" value="ETR1_N"/>
    <property type="match status" value="1"/>
</dbReference>
<accession>A0ABT3B124</accession>
<dbReference type="InterPro" id="IPR058544">
    <property type="entry name" value="ETR1_N"/>
</dbReference>
<keyword evidence="10" id="KW-1185">Reference proteome</keyword>
<keyword evidence="7" id="KW-0472">Membrane</keyword>
<dbReference type="InterPro" id="IPR004358">
    <property type="entry name" value="Sig_transdc_His_kin-like_C"/>
</dbReference>